<evidence type="ECO:0000256" key="15">
    <source>
        <dbReference type="ARBA" id="ARBA00043832"/>
    </source>
</evidence>
<dbReference type="Proteomes" id="UP001168972">
    <property type="component" value="Unassembled WGS sequence"/>
</dbReference>
<dbReference type="AlphaFoldDB" id="A0AA39FS29"/>
<dbReference type="NCBIfam" id="TIGR00172">
    <property type="entry name" value="maf"/>
    <property type="match status" value="1"/>
</dbReference>
<dbReference type="InterPro" id="IPR029001">
    <property type="entry name" value="ITPase-like_fam"/>
</dbReference>
<proteinExistence type="inferred from homology"/>
<dbReference type="InterPro" id="IPR029033">
    <property type="entry name" value="His_PPase_superfam"/>
</dbReference>
<dbReference type="HAMAP" id="MF_00528">
    <property type="entry name" value="Maf"/>
    <property type="match status" value="1"/>
</dbReference>
<dbReference type="GO" id="GO:0052745">
    <property type="term" value="F:inositol phosphate phosphatase activity"/>
    <property type="evidence" value="ECO:0007669"/>
    <property type="project" value="TreeGrafter"/>
</dbReference>
<comment type="catalytic activity">
    <reaction evidence="12">
        <text>1D-myo-inositol 1,2,5,6-tetrakisphosphate + H2O = 1D-myo-inositol 1,2,6-trisphosphate + phosphate</text>
        <dbReference type="Rhea" id="RHEA:77119"/>
        <dbReference type="ChEBI" id="CHEBI:15377"/>
        <dbReference type="ChEBI" id="CHEBI:43474"/>
        <dbReference type="ChEBI" id="CHEBI:195535"/>
        <dbReference type="ChEBI" id="CHEBI:195537"/>
        <dbReference type="EC" id="3.1.3.62"/>
    </reaction>
    <physiologicalReaction direction="left-to-right" evidence="12">
        <dbReference type="Rhea" id="RHEA:77120"/>
    </physiologicalReaction>
</comment>
<evidence type="ECO:0000256" key="5">
    <source>
        <dbReference type="ARBA" id="ARBA00018097"/>
    </source>
</evidence>
<accession>A0AA39FS29</accession>
<evidence type="ECO:0000256" key="6">
    <source>
        <dbReference type="ARBA" id="ARBA00022475"/>
    </source>
</evidence>
<comment type="catalytic activity">
    <reaction evidence="14">
        <text>1D-myo-inositol hexakisphosphate + H2O = 1D-myo-inositol 1,2,4,5,6-pentakisphosphate + phosphate</text>
        <dbReference type="Rhea" id="RHEA:16989"/>
        <dbReference type="ChEBI" id="CHEBI:15377"/>
        <dbReference type="ChEBI" id="CHEBI:43474"/>
        <dbReference type="ChEBI" id="CHEBI:57798"/>
        <dbReference type="ChEBI" id="CHEBI:58130"/>
        <dbReference type="EC" id="3.1.3.62"/>
    </reaction>
    <physiologicalReaction direction="left-to-right" evidence="14">
        <dbReference type="Rhea" id="RHEA:16990"/>
    </physiologicalReaction>
</comment>
<evidence type="ECO:0000256" key="14">
    <source>
        <dbReference type="ARBA" id="ARBA00043691"/>
    </source>
</evidence>
<reference evidence="16" key="2">
    <citation type="submission" date="2023-03" db="EMBL/GenBank/DDBJ databases">
        <authorList>
            <person name="Inwood S.N."/>
            <person name="Skelly J.G."/>
            <person name="Guhlin J."/>
            <person name="Harrop T.W.R."/>
            <person name="Goldson S.G."/>
            <person name="Dearden P.K."/>
        </authorList>
    </citation>
    <scope>NUCLEOTIDE SEQUENCE</scope>
    <source>
        <strain evidence="16">Lincoln</strain>
        <tissue evidence="16">Whole body</tissue>
    </source>
</reference>
<dbReference type="Gene3D" id="3.90.950.10">
    <property type="match status" value="1"/>
</dbReference>
<evidence type="ECO:0000256" key="2">
    <source>
        <dbReference type="ARBA" id="ARBA00008422"/>
    </source>
</evidence>
<organism evidence="16 17">
    <name type="scientific">Microctonus hyperodae</name>
    <name type="common">Parasitoid wasp</name>
    <dbReference type="NCBI Taxonomy" id="165561"/>
    <lineage>
        <taxon>Eukaryota</taxon>
        <taxon>Metazoa</taxon>
        <taxon>Ecdysozoa</taxon>
        <taxon>Arthropoda</taxon>
        <taxon>Hexapoda</taxon>
        <taxon>Insecta</taxon>
        <taxon>Pterygota</taxon>
        <taxon>Neoptera</taxon>
        <taxon>Endopterygota</taxon>
        <taxon>Hymenoptera</taxon>
        <taxon>Apocrita</taxon>
        <taxon>Ichneumonoidea</taxon>
        <taxon>Braconidae</taxon>
        <taxon>Euphorinae</taxon>
        <taxon>Microctonus</taxon>
    </lineage>
</organism>
<dbReference type="EMBL" id="JAQQBR010000006">
    <property type="protein sequence ID" value="KAK0174779.1"/>
    <property type="molecule type" value="Genomic_DNA"/>
</dbReference>
<dbReference type="InterPro" id="IPR000560">
    <property type="entry name" value="His_Pase_clade-2"/>
</dbReference>
<evidence type="ECO:0000256" key="7">
    <source>
        <dbReference type="ARBA" id="ARBA00022729"/>
    </source>
</evidence>
<keyword evidence="6" id="KW-1003">Cell membrane</keyword>
<dbReference type="Pfam" id="PF00328">
    <property type="entry name" value="His_Phos_2"/>
    <property type="match status" value="1"/>
</dbReference>
<dbReference type="CDD" id="cd07061">
    <property type="entry name" value="HP_HAP_like"/>
    <property type="match status" value="1"/>
</dbReference>
<comment type="subcellular location">
    <subcellularLocation>
        <location evidence="1">Cell membrane</location>
    </subcellularLocation>
</comment>
<dbReference type="PANTHER" id="PTHR20963:SF51">
    <property type="entry name" value="MULTIPLE INOSITOL POLYPHOSPHATE PHOSPHATASE 1"/>
    <property type="match status" value="1"/>
</dbReference>
<keyword evidence="8" id="KW-0378">Hydrolase</keyword>
<dbReference type="SUPFAM" id="SSF52972">
    <property type="entry name" value="ITPase-like"/>
    <property type="match status" value="1"/>
</dbReference>
<sequence>MLLESTLQALSSSRVILASGSPRRHELIKNLVNNHTGINVECIASKYDEKLDRHLYNDHGEYVEDLAYYKVQEVYNRLKNDSKPPSLIIGADTIVTMGDIIYGKPKNSNDAFEILSSLANKEHTVYTGVCIKSISAKKDIKYYESTQVKFGDVTNDQIWTYIKTGEPLDKAGAYGIQGIGGCLVEKITGDYYTVVGLPLYSFIKNINELYAQNQDNSCRLTTRTPYRFIANSGDDSEIKIPNCEAKKIWLVIRHGTRYPGKKIMSMTNHLLDLQENILYNCQRYGCPLNYIQQKRFAEWKLTFFEHDKMRLHSVGQDELIALGERFQSRFPQLMPEIYSNHSYKFKFTATERTEESAKHFAIGLFGKHQSRNVWYPAAEKRDPILRFYTTCEKWQRYVYHNPSAYEEVMKFENSLIVRNMLEDLSKRFHYKFNYDEAKLIRDVCAFETAWNYRNTSPWCDLLKPNEFEILEFVHDLNYYWIKGYGYELTYKQACVALKDMFNFMDVNDGVKTSAYFTHSGAILKILSYLGIAKDSKPLLHDNYYSSKNRLWRTSIIDTFASNIAFVLYDCKLTGPSILVMHQERIVQLPGCPHGAPCPISVLKKHYPVEKNCNFDEICSI</sequence>
<gene>
    <name evidence="16" type="ORF">PV327_010509</name>
</gene>
<keyword evidence="9" id="KW-0472">Membrane</keyword>
<evidence type="ECO:0000313" key="16">
    <source>
        <dbReference type="EMBL" id="KAK0174779.1"/>
    </source>
</evidence>
<dbReference type="InterPro" id="IPR003697">
    <property type="entry name" value="Maf-like"/>
</dbReference>
<evidence type="ECO:0000256" key="10">
    <source>
        <dbReference type="ARBA" id="ARBA00023180"/>
    </source>
</evidence>
<dbReference type="SUPFAM" id="SSF53254">
    <property type="entry name" value="Phosphoglycerate mutase-like"/>
    <property type="match status" value="1"/>
</dbReference>
<dbReference type="GO" id="GO:0003993">
    <property type="term" value="F:acid phosphatase activity"/>
    <property type="evidence" value="ECO:0007669"/>
    <property type="project" value="TreeGrafter"/>
</dbReference>
<evidence type="ECO:0000256" key="12">
    <source>
        <dbReference type="ARBA" id="ARBA00043668"/>
    </source>
</evidence>
<comment type="similarity">
    <text evidence="2">Belongs to the histidine acid phosphatase family. MINPP1 subfamily.</text>
</comment>
<dbReference type="CDD" id="cd00555">
    <property type="entry name" value="Maf"/>
    <property type="match status" value="1"/>
</dbReference>
<evidence type="ECO:0000256" key="13">
    <source>
        <dbReference type="ARBA" id="ARBA00043671"/>
    </source>
</evidence>
<dbReference type="Pfam" id="PF02545">
    <property type="entry name" value="Maf"/>
    <property type="match status" value="1"/>
</dbReference>
<dbReference type="PANTHER" id="PTHR20963">
    <property type="entry name" value="MULTIPLE INOSITOL POLYPHOSPHATE PHOSPHATASE-RELATED"/>
    <property type="match status" value="1"/>
</dbReference>
<dbReference type="EC" id="3.1.3.62" evidence="4"/>
<reference evidence="16" key="1">
    <citation type="journal article" date="2023" name="bioRxiv">
        <title>Scaffold-level genome assemblies of two parasitoid biocontrol wasps reveal the parthenogenesis mechanism and an associated novel virus.</title>
        <authorList>
            <person name="Inwood S."/>
            <person name="Skelly J."/>
            <person name="Guhlin J."/>
            <person name="Harrop T."/>
            <person name="Goldson S."/>
            <person name="Dearden P."/>
        </authorList>
    </citation>
    <scope>NUCLEOTIDE SEQUENCE</scope>
    <source>
        <strain evidence="16">Lincoln</strain>
        <tissue evidence="16">Whole body</tissue>
    </source>
</reference>
<evidence type="ECO:0000256" key="1">
    <source>
        <dbReference type="ARBA" id="ARBA00004236"/>
    </source>
</evidence>
<name>A0AA39FS29_MICHY</name>
<evidence type="ECO:0000256" key="3">
    <source>
        <dbReference type="ARBA" id="ARBA00012976"/>
    </source>
</evidence>
<dbReference type="GO" id="GO:0034417">
    <property type="term" value="F:bisphosphoglycerate 3-phosphatase activity"/>
    <property type="evidence" value="ECO:0007669"/>
    <property type="project" value="UniProtKB-EC"/>
</dbReference>
<keyword evidence="10" id="KW-0325">Glycoprotein</keyword>
<evidence type="ECO:0000256" key="11">
    <source>
        <dbReference type="ARBA" id="ARBA00031642"/>
    </source>
</evidence>
<comment type="caution">
    <text evidence="16">The sequence shown here is derived from an EMBL/GenBank/DDBJ whole genome shotgun (WGS) entry which is preliminary data.</text>
</comment>
<keyword evidence="17" id="KW-1185">Reference proteome</keyword>
<comment type="catalytic activity">
    <reaction evidence="15">
        <text>(2R)-2,3-bisphosphoglycerate + H2O = (2R)-2-phosphoglycerate + phosphate</text>
        <dbReference type="Rhea" id="RHEA:27381"/>
        <dbReference type="ChEBI" id="CHEBI:15377"/>
        <dbReference type="ChEBI" id="CHEBI:43474"/>
        <dbReference type="ChEBI" id="CHEBI:58248"/>
        <dbReference type="ChEBI" id="CHEBI:58289"/>
        <dbReference type="EC" id="3.1.3.80"/>
    </reaction>
    <physiologicalReaction direction="left-to-right" evidence="15">
        <dbReference type="Rhea" id="RHEA:27382"/>
    </physiologicalReaction>
</comment>
<dbReference type="GO" id="GO:0047429">
    <property type="term" value="F:nucleoside triphosphate diphosphatase activity"/>
    <property type="evidence" value="ECO:0007669"/>
    <property type="project" value="InterPro"/>
</dbReference>
<keyword evidence="7" id="KW-0732">Signal</keyword>
<evidence type="ECO:0000256" key="4">
    <source>
        <dbReference type="ARBA" id="ARBA00013040"/>
    </source>
</evidence>
<protein>
    <recommendedName>
        <fullName evidence="5">Multiple inositol polyphosphate phosphatase 1</fullName>
        <ecNumber evidence="4">3.1.3.62</ecNumber>
        <ecNumber evidence="3">3.1.3.80</ecNumber>
    </recommendedName>
    <alternativeName>
        <fullName evidence="11">2,3-bisphosphoglycerate 3-phosphatase</fullName>
    </alternativeName>
</protein>
<dbReference type="FunFam" id="3.40.50.1240:FF:000014">
    <property type="entry name" value="Multiple inositol polyphosphate phosphatase 1"/>
    <property type="match status" value="1"/>
</dbReference>
<evidence type="ECO:0000256" key="9">
    <source>
        <dbReference type="ARBA" id="ARBA00023136"/>
    </source>
</evidence>
<evidence type="ECO:0000256" key="8">
    <source>
        <dbReference type="ARBA" id="ARBA00022801"/>
    </source>
</evidence>
<dbReference type="Gene3D" id="3.40.50.1240">
    <property type="entry name" value="Phosphoglycerate mutase-like"/>
    <property type="match status" value="1"/>
</dbReference>
<dbReference type="EC" id="3.1.3.80" evidence="3"/>
<dbReference type="GO" id="GO:0005886">
    <property type="term" value="C:plasma membrane"/>
    <property type="evidence" value="ECO:0007669"/>
    <property type="project" value="UniProtKB-SubCell"/>
</dbReference>
<evidence type="ECO:0000313" key="17">
    <source>
        <dbReference type="Proteomes" id="UP001168972"/>
    </source>
</evidence>
<comment type="catalytic activity">
    <reaction evidence="13">
        <text>1D-myo-inositol 1,2,4,5,6-pentakisphosphate + H2O = 1D-myo-inositol 1,2,5,6-tetrakisphosphate + phosphate</text>
        <dbReference type="Rhea" id="RHEA:77115"/>
        <dbReference type="ChEBI" id="CHEBI:15377"/>
        <dbReference type="ChEBI" id="CHEBI:43474"/>
        <dbReference type="ChEBI" id="CHEBI:57798"/>
        <dbReference type="ChEBI" id="CHEBI:195535"/>
        <dbReference type="EC" id="3.1.3.62"/>
    </reaction>
    <physiologicalReaction direction="left-to-right" evidence="13">
        <dbReference type="Rhea" id="RHEA:77116"/>
    </physiologicalReaction>
</comment>